<keyword evidence="3" id="KW-1185">Reference proteome</keyword>
<organism evidence="2 3">
    <name type="scientific">Aegilops tauschii subsp. strangulata</name>
    <name type="common">Goatgrass</name>
    <dbReference type="NCBI Taxonomy" id="200361"/>
    <lineage>
        <taxon>Eukaryota</taxon>
        <taxon>Viridiplantae</taxon>
        <taxon>Streptophyta</taxon>
        <taxon>Embryophyta</taxon>
        <taxon>Tracheophyta</taxon>
        <taxon>Spermatophyta</taxon>
        <taxon>Magnoliopsida</taxon>
        <taxon>Liliopsida</taxon>
        <taxon>Poales</taxon>
        <taxon>Poaceae</taxon>
        <taxon>BOP clade</taxon>
        <taxon>Pooideae</taxon>
        <taxon>Triticodae</taxon>
        <taxon>Triticeae</taxon>
        <taxon>Triticinae</taxon>
        <taxon>Aegilops</taxon>
    </lineage>
</organism>
<evidence type="ECO:0000313" key="2">
    <source>
        <dbReference type="EnsemblPlants" id="AET2Gv20316300.1"/>
    </source>
</evidence>
<proteinExistence type="predicted"/>
<reference evidence="2" key="5">
    <citation type="journal article" date="2021" name="G3 (Bethesda)">
        <title>Aegilops tauschii genome assembly Aet v5.0 features greater sequence contiguity and improved annotation.</title>
        <authorList>
            <person name="Wang L."/>
            <person name="Zhu T."/>
            <person name="Rodriguez J.C."/>
            <person name="Deal K.R."/>
            <person name="Dubcovsky J."/>
            <person name="McGuire P.E."/>
            <person name="Lux T."/>
            <person name="Spannagl M."/>
            <person name="Mayer K.F.X."/>
            <person name="Baldrich P."/>
            <person name="Meyers B.C."/>
            <person name="Huo N."/>
            <person name="Gu Y.Q."/>
            <person name="Zhou H."/>
            <person name="Devos K.M."/>
            <person name="Bennetzen J.L."/>
            <person name="Unver T."/>
            <person name="Budak H."/>
            <person name="Gulick P.J."/>
            <person name="Galiba G."/>
            <person name="Kalapos B."/>
            <person name="Nelson D.R."/>
            <person name="Li P."/>
            <person name="You F.M."/>
            <person name="Luo M.C."/>
            <person name="Dvorak J."/>
        </authorList>
    </citation>
    <scope>NUCLEOTIDE SEQUENCE [LARGE SCALE GENOMIC DNA]</scope>
    <source>
        <strain evidence="2">cv. AL8/78</strain>
    </source>
</reference>
<protein>
    <submittedName>
        <fullName evidence="2">Uncharacterized protein</fullName>
    </submittedName>
</protein>
<reference evidence="2" key="4">
    <citation type="submission" date="2019-03" db="UniProtKB">
        <authorList>
            <consortium name="EnsemblPlants"/>
        </authorList>
    </citation>
    <scope>IDENTIFICATION</scope>
</reference>
<reference evidence="3" key="2">
    <citation type="journal article" date="2017" name="Nat. Plants">
        <title>The Aegilops tauschii genome reveals multiple impacts of transposons.</title>
        <authorList>
            <person name="Zhao G."/>
            <person name="Zou C."/>
            <person name="Li K."/>
            <person name="Wang K."/>
            <person name="Li T."/>
            <person name="Gao L."/>
            <person name="Zhang X."/>
            <person name="Wang H."/>
            <person name="Yang Z."/>
            <person name="Liu X."/>
            <person name="Jiang W."/>
            <person name="Mao L."/>
            <person name="Kong X."/>
            <person name="Jiao Y."/>
            <person name="Jia J."/>
        </authorList>
    </citation>
    <scope>NUCLEOTIDE SEQUENCE [LARGE SCALE GENOMIC DNA]</scope>
    <source>
        <strain evidence="3">cv. AL8/78</strain>
    </source>
</reference>
<name>A0A453AZU4_AEGTS</name>
<accession>A0A453AZU4</accession>
<reference evidence="2" key="3">
    <citation type="journal article" date="2017" name="Nature">
        <title>Genome sequence of the progenitor of the wheat D genome Aegilops tauschii.</title>
        <authorList>
            <person name="Luo M.C."/>
            <person name="Gu Y.Q."/>
            <person name="Puiu D."/>
            <person name="Wang H."/>
            <person name="Twardziok S.O."/>
            <person name="Deal K.R."/>
            <person name="Huo N."/>
            <person name="Zhu T."/>
            <person name="Wang L."/>
            <person name="Wang Y."/>
            <person name="McGuire P.E."/>
            <person name="Liu S."/>
            <person name="Long H."/>
            <person name="Ramasamy R.K."/>
            <person name="Rodriguez J.C."/>
            <person name="Van S.L."/>
            <person name="Yuan L."/>
            <person name="Wang Z."/>
            <person name="Xia Z."/>
            <person name="Xiao L."/>
            <person name="Anderson O.D."/>
            <person name="Ouyang S."/>
            <person name="Liang Y."/>
            <person name="Zimin A.V."/>
            <person name="Pertea G."/>
            <person name="Qi P."/>
            <person name="Bennetzen J.L."/>
            <person name="Dai X."/>
            <person name="Dawson M.W."/>
            <person name="Muller H.G."/>
            <person name="Kugler K."/>
            <person name="Rivarola-Duarte L."/>
            <person name="Spannagl M."/>
            <person name="Mayer K.F.X."/>
            <person name="Lu F.H."/>
            <person name="Bevan M.W."/>
            <person name="Leroy P."/>
            <person name="Li P."/>
            <person name="You F.M."/>
            <person name="Sun Q."/>
            <person name="Liu Z."/>
            <person name="Lyons E."/>
            <person name="Wicker T."/>
            <person name="Salzberg S.L."/>
            <person name="Devos K.M."/>
            <person name="Dvorak J."/>
        </authorList>
    </citation>
    <scope>NUCLEOTIDE SEQUENCE [LARGE SCALE GENOMIC DNA]</scope>
    <source>
        <strain evidence="2">cv. AL8/78</strain>
    </source>
</reference>
<reference evidence="3" key="1">
    <citation type="journal article" date="2014" name="Science">
        <title>Ancient hybridizations among the ancestral genomes of bread wheat.</title>
        <authorList>
            <consortium name="International Wheat Genome Sequencing Consortium,"/>
            <person name="Marcussen T."/>
            <person name="Sandve S.R."/>
            <person name="Heier L."/>
            <person name="Spannagl M."/>
            <person name="Pfeifer M."/>
            <person name="Jakobsen K.S."/>
            <person name="Wulff B.B."/>
            <person name="Steuernagel B."/>
            <person name="Mayer K.F."/>
            <person name="Olsen O.A."/>
        </authorList>
    </citation>
    <scope>NUCLEOTIDE SEQUENCE [LARGE SCALE GENOMIC DNA]</scope>
    <source>
        <strain evidence="3">cv. AL8/78</strain>
    </source>
</reference>
<evidence type="ECO:0000256" key="1">
    <source>
        <dbReference type="SAM" id="MobiDB-lite"/>
    </source>
</evidence>
<dbReference type="Proteomes" id="UP000015105">
    <property type="component" value="Chromosome 2D"/>
</dbReference>
<dbReference type="AlphaFoldDB" id="A0A453AZU4"/>
<dbReference type="EnsemblPlants" id="AET2Gv20316300.1">
    <property type="protein sequence ID" value="AET2Gv20316300.1"/>
    <property type="gene ID" value="AET2Gv20316300"/>
</dbReference>
<feature type="region of interest" description="Disordered" evidence="1">
    <location>
        <begin position="1"/>
        <end position="43"/>
    </location>
</feature>
<sequence>PSKQALRLPLLASCSKPTSLHQEKKKAPSRPNAALKISSSPVP</sequence>
<dbReference type="Gramene" id="AET2Gv20316300.1">
    <property type="protein sequence ID" value="AET2Gv20316300.1"/>
    <property type="gene ID" value="AET2Gv20316300"/>
</dbReference>
<evidence type="ECO:0000313" key="3">
    <source>
        <dbReference type="Proteomes" id="UP000015105"/>
    </source>
</evidence>